<evidence type="ECO:0000256" key="3">
    <source>
        <dbReference type="ARBA" id="ARBA00022448"/>
    </source>
</evidence>
<dbReference type="EMBL" id="CU928171">
    <property type="protein sequence ID" value="CAR24918.1"/>
    <property type="molecule type" value="Genomic_DNA"/>
</dbReference>
<reference evidence="5 6" key="1">
    <citation type="journal article" date="2009" name="Genome Res.">
        <title>Comparative genomics of protoploid Saccharomycetaceae.</title>
        <authorList>
            <consortium name="The Genolevures Consortium"/>
            <person name="Souciet J.-L."/>
            <person name="Dujon B."/>
            <person name="Gaillardin C."/>
            <person name="Johnston M."/>
            <person name="Baret P.V."/>
            <person name="Cliften P."/>
            <person name="Sherman D.J."/>
            <person name="Weissenbach J."/>
            <person name="Westhof E."/>
            <person name="Wincker P."/>
            <person name="Jubin C."/>
            <person name="Poulain J."/>
            <person name="Barbe V."/>
            <person name="Segurens B."/>
            <person name="Artiguenave F."/>
            <person name="Anthouard V."/>
            <person name="Vacherie B."/>
            <person name="Val M.-E."/>
            <person name="Fulton R.S."/>
            <person name="Minx P."/>
            <person name="Wilson R."/>
            <person name="Durrens P."/>
            <person name="Jean G."/>
            <person name="Marck C."/>
            <person name="Martin T."/>
            <person name="Nikolski M."/>
            <person name="Rolland T."/>
            <person name="Seret M.-L."/>
            <person name="Casaregola S."/>
            <person name="Despons L."/>
            <person name="Fairhead C."/>
            <person name="Fischer G."/>
            <person name="Lafontaine I."/>
            <person name="Leh V."/>
            <person name="Lemaire M."/>
            <person name="de Montigny J."/>
            <person name="Neuveglise C."/>
            <person name="Thierry A."/>
            <person name="Blanc-Lenfle I."/>
            <person name="Bleykasten C."/>
            <person name="Diffels J."/>
            <person name="Fritsch E."/>
            <person name="Frangeul L."/>
            <person name="Goeffon A."/>
            <person name="Jauniaux N."/>
            <person name="Kachouri-Lafond R."/>
            <person name="Payen C."/>
            <person name="Potier S."/>
            <person name="Pribylova L."/>
            <person name="Ozanne C."/>
            <person name="Richard G.-F."/>
            <person name="Sacerdot C."/>
            <person name="Straub M.-L."/>
            <person name="Talla E."/>
        </authorList>
    </citation>
    <scope>NUCLEOTIDE SEQUENCE [LARGE SCALE GENOMIC DNA]</scope>
    <source>
        <strain evidence="6">ATCC 56472 / CBS 6340 / NRRL Y-8284</strain>
    </source>
</reference>
<protein>
    <submittedName>
        <fullName evidence="5">KLTH0G07304p</fullName>
    </submittedName>
</protein>
<keyword evidence="3" id="KW-0813">Transport</keyword>
<evidence type="ECO:0000256" key="4">
    <source>
        <dbReference type="ARBA" id="ARBA00023242"/>
    </source>
</evidence>
<comment type="subcellular location">
    <subcellularLocation>
        <location evidence="1">Nucleus</location>
    </subcellularLocation>
</comment>
<dbReference type="InterPro" id="IPR021827">
    <property type="entry name" value="Nup186/Nup192/Nup205"/>
</dbReference>
<evidence type="ECO:0000313" key="5">
    <source>
        <dbReference type="EMBL" id="CAR24918.1"/>
    </source>
</evidence>
<dbReference type="KEGG" id="lth:KLTH0G07304g"/>
<dbReference type="STRING" id="559295.C5DMA7"/>
<organism evidence="5 6">
    <name type="scientific">Lachancea thermotolerans (strain ATCC 56472 / CBS 6340 / NRRL Y-8284)</name>
    <name type="common">Yeast</name>
    <name type="synonym">Kluyveromyces thermotolerans</name>
    <dbReference type="NCBI Taxonomy" id="559295"/>
    <lineage>
        <taxon>Eukaryota</taxon>
        <taxon>Fungi</taxon>
        <taxon>Dikarya</taxon>
        <taxon>Ascomycota</taxon>
        <taxon>Saccharomycotina</taxon>
        <taxon>Saccharomycetes</taxon>
        <taxon>Saccharomycetales</taxon>
        <taxon>Saccharomycetaceae</taxon>
        <taxon>Lachancea</taxon>
    </lineage>
</organism>
<dbReference type="FunCoup" id="C5DMA7">
    <property type="interactions" value="224"/>
</dbReference>
<dbReference type="GeneID" id="8293625"/>
<dbReference type="eggNOG" id="KOG1835">
    <property type="taxonomic scope" value="Eukaryota"/>
</dbReference>
<keyword evidence="6" id="KW-1185">Reference proteome</keyword>
<evidence type="ECO:0000256" key="1">
    <source>
        <dbReference type="ARBA" id="ARBA00004123"/>
    </source>
</evidence>
<dbReference type="OMA" id="AYGFIEW"/>
<dbReference type="PANTHER" id="PTHR31344">
    <property type="entry name" value="NUCLEAR PORE COMPLEX PROTEIN NUP205"/>
    <property type="match status" value="1"/>
</dbReference>
<proteinExistence type="inferred from homology"/>
<dbReference type="Pfam" id="PF11894">
    <property type="entry name" value="Nup192"/>
    <property type="match status" value="1"/>
</dbReference>
<dbReference type="HOGENOM" id="CLU_002778_0_0_1"/>
<dbReference type="InParanoid" id="C5DMA7"/>
<keyword evidence="4" id="KW-0539">Nucleus</keyword>
<evidence type="ECO:0000256" key="2">
    <source>
        <dbReference type="ARBA" id="ARBA00005892"/>
    </source>
</evidence>
<dbReference type="GO" id="GO:0006999">
    <property type="term" value="P:nuclear pore organization"/>
    <property type="evidence" value="ECO:0007669"/>
    <property type="project" value="TreeGrafter"/>
</dbReference>
<gene>
    <name evidence="5" type="ordered locus">KLTH0G07304g</name>
</gene>
<dbReference type="Proteomes" id="UP000002036">
    <property type="component" value="Chromosome G"/>
</dbReference>
<dbReference type="GO" id="GO:0044611">
    <property type="term" value="C:nuclear pore inner ring"/>
    <property type="evidence" value="ECO:0007669"/>
    <property type="project" value="TreeGrafter"/>
</dbReference>
<dbReference type="GO" id="GO:0017056">
    <property type="term" value="F:structural constituent of nuclear pore"/>
    <property type="evidence" value="ECO:0007669"/>
    <property type="project" value="TreeGrafter"/>
</dbReference>
<name>C5DMA7_LACTC</name>
<dbReference type="PANTHER" id="PTHR31344:SF0">
    <property type="entry name" value="NUCLEAR PORE COMPLEX PROTEIN NUP205"/>
    <property type="match status" value="1"/>
</dbReference>
<dbReference type="OrthoDB" id="2019644at2759"/>
<accession>C5DMA7</accession>
<comment type="similarity">
    <text evidence="2">Belongs to the NUP186/NUP192/NUP205 family.</text>
</comment>
<sequence>MMEWATAPFEVVYTSIETDTFDTSKYEEVLPDLKTLNVLDGKAKNSASRAQLEKGQIKVPSGDTYQINQEFAIAAITLSDELNLDELLTAEIMLQNCDLDSVSENSVISLVNDAKVAFYVRRQYILQIVSFITNCCSSEDKVYIDLVSDGTLAKNIIPAFKQIESQLGEIKVLVNKSAILESYDTFAQQNVRFRRDFLLKEYDTLSQILYGLVKNGTLMKKDMLLELINCASMMDSGDFFIIYFLPALFLAISQLHLLPDGHVREMHQTLLLELESDTISVQPVKASLIFAFLAFFIGWCKAAPSQRAKSFNFATDVDEPMTKAVELGAIEQLMAFAADTSELDKDESIELFYDIRSLLERHIPRLYLKQLVDGDQPSPDAINNQRLLTNASMSQQSLSFFLSAFHHLLQVVITDCAFLLTKMKDAEEDSLLSGEDLFLDEISAKADLERFFITVHYFYAFRPDYSAVFWQDKESNAYGFIEWAMKCTDTLMRSCVFMMLSSLSFGPENSANVYHYVNLNANLSWNTVSQLISDYIVKISELERKLLDGQQRDREEQDPTTIALKTGLNEEVIILLSSLYTLIGCVAHDLNEGAKAQLSSLFTDILFEFVKVDTPLVGAALKVLSNLVPYDELERSKFWFNLDSWIFKGFRLTISDDSYREAFESILTHFQDITGFLQLLNSLLKVRTKSTNGYLEFGLLQFPPKLGHGYRKLGIWPYFDYVFHGILAQSNKLPNPAERAAIHKPILEILSSALSSFDYSVILNSIPSGSNLDELVVTDNFLTYAMESSTTAVLNYLFEENVFKNLLQNASFGVEKMGSITEEDCQSLALPCLALSTINQVLTIQETYVEELCPIVKKSASKNYFIPKDFGLHGLRSFYDAISFDLPLIVGIGLYVGHTNYKIASNSLDILDKISTEMKGRDSQAIVKDKLLSVFDSVDESARIKQAFINQLQTSITNYESFSIKMRILDFISKNLSYTDKQPTVAHFLLGLQIGNTISLGPDLSTFVTSGCSVLTSIIYLLQSSLMVLSSEEIEFLPAKLASSSMEILLKLCKNSATSKIVLRHMSESDFFETILARDPKVDVNTRWSGEVFAGNSAGDSLGFIKQTSTGAFLSFLSYRSFALQYLSLDIHGLSGESLKSRIKSRIDLLISNYLQPPRLFSFLDALNFDARPSPHETLKGLKVLSGINFNLPSLQKVTPCTELIYDCSELESLIRLRTQFLGKHLPLNFHEETITNKETLDRISGAEAATIEKHLTDYMSFEQFKSLQLSLLHSWVQLVQVVVLDGALPQVSISDFILRLFEAIVPKINDYVELDVCYSEELVSLCVFLYDLYQKDQKLNNGEHTADGRLIALFLACINGIRSPLSTLALRSDFYILANRFLVSIMKEVNTAKQVLKTLKLTSERLVEVVCNDAISGEGSSRITGILFLDSLVQIAGLNKVNFVLESLVKSNMLLLISHSIKTTDDLLSSGLEGITLDNLLYELTAFKSTIHFLIRIAESRSGAQALVENEIFRVIESCEFLEADPDLGLELIFTEVRTQESQAVRVTFSLDKSLNLSKDACGLSLFEIIVPVFQLMTSILISMGSANKPVLKKTRNLLIHFRKLVQGVLKRDALIEGSDEKHLDRSNSEGLQKLVKLVVLLCTLTGYNGGSQKNGLDPKIYTLPQSYGNK</sequence>
<evidence type="ECO:0000313" key="6">
    <source>
        <dbReference type="Proteomes" id="UP000002036"/>
    </source>
</evidence>
<dbReference type="RefSeq" id="XP_002555355.1">
    <property type="nucleotide sequence ID" value="XM_002555309.1"/>
</dbReference>